<dbReference type="GO" id="GO:0003700">
    <property type="term" value="F:DNA-binding transcription factor activity"/>
    <property type="evidence" value="ECO:0007669"/>
    <property type="project" value="TreeGrafter"/>
</dbReference>
<reference evidence="3 4" key="1">
    <citation type="submission" date="2020-08" db="EMBL/GenBank/DDBJ databases">
        <title>Genomic Encyclopedia of Type Strains, Phase IV (KMG-IV): sequencing the most valuable type-strain genomes for metagenomic binning, comparative biology and taxonomic classification.</title>
        <authorList>
            <person name="Goeker M."/>
        </authorList>
    </citation>
    <scope>NUCLEOTIDE SEQUENCE [LARGE SCALE GENOMIC DNA]</scope>
    <source>
        <strain evidence="3 4">DSM 16268</strain>
    </source>
</reference>
<keyword evidence="4" id="KW-1185">Reference proteome</keyword>
<accession>A0A7W9CTU8</accession>
<organism evidence="3 4">
    <name type="scientific">Prosthecomicrobium pneumaticum</name>
    <dbReference type="NCBI Taxonomy" id="81895"/>
    <lineage>
        <taxon>Bacteria</taxon>
        <taxon>Pseudomonadati</taxon>
        <taxon>Pseudomonadota</taxon>
        <taxon>Alphaproteobacteria</taxon>
        <taxon>Hyphomicrobiales</taxon>
        <taxon>Kaistiaceae</taxon>
        <taxon>Prosthecomicrobium</taxon>
    </lineage>
</organism>
<dbReference type="SUPFAM" id="SSF47413">
    <property type="entry name" value="lambda repressor-like DNA-binding domains"/>
    <property type="match status" value="1"/>
</dbReference>
<gene>
    <name evidence="3" type="ORF">GGQ63_000845</name>
</gene>
<dbReference type="GO" id="GO:0005829">
    <property type="term" value="C:cytosol"/>
    <property type="evidence" value="ECO:0007669"/>
    <property type="project" value="TreeGrafter"/>
</dbReference>
<dbReference type="PROSITE" id="PS50943">
    <property type="entry name" value="HTH_CROC1"/>
    <property type="match status" value="1"/>
</dbReference>
<evidence type="ECO:0000256" key="1">
    <source>
        <dbReference type="ARBA" id="ARBA00023125"/>
    </source>
</evidence>
<dbReference type="AlphaFoldDB" id="A0A7W9CTU8"/>
<dbReference type="Proteomes" id="UP000523821">
    <property type="component" value="Unassembled WGS sequence"/>
</dbReference>
<dbReference type="EMBL" id="JACHOO010000002">
    <property type="protein sequence ID" value="MBB5751793.1"/>
    <property type="molecule type" value="Genomic_DNA"/>
</dbReference>
<dbReference type="GO" id="GO:0003677">
    <property type="term" value="F:DNA binding"/>
    <property type="evidence" value="ECO:0007669"/>
    <property type="project" value="UniProtKB-KW"/>
</dbReference>
<proteinExistence type="predicted"/>
<protein>
    <submittedName>
        <fullName evidence="3">DNA-binding XRE family transcriptional regulator</fullName>
    </submittedName>
</protein>
<dbReference type="Gene3D" id="1.10.260.40">
    <property type="entry name" value="lambda repressor-like DNA-binding domains"/>
    <property type="match status" value="1"/>
</dbReference>
<dbReference type="CDD" id="cd00093">
    <property type="entry name" value="HTH_XRE"/>
    <property type="match status" value="1"/>
</dbReference>
<keyword evidence="1 3" id="KW-0238">DNA-binding</keyword>
<feature type="domain" description="HTH cro/C1-type" evidence="2">
    <location>
        <begin position="68"/>
        <end position="122"/>
    </location>
</feature>
<evidence type="ECO:0000259" key="2">
    <source>
        <dbReference type="PROSITE" id="PS50943"/>
    </source>
</evidence>
<evidence type="ECO:0000313" key="4">
    <source>
        <dbReference type="Proteomes" id="UP000523821"/>
    </source>
</evidence>
<comment type="caution">
    <text evidence="3">The sequence shown here is derived from an EMBL/GenBank/DDBJ whole genome shotgun (WGS) entry which is preliminary data.</text>
</comment>
<dbReference type="RefSeq" id="WP_183852893.1">
    <property type="nucleotide sequence ID" value="NZ_JACHOO010000002.1"/>
</dbReference>
<sequence length="123" mass="13397">MTVQIIISPAGERLVVIPEGEYERLVEAAEDLADLRAVREFEKRLAAGDEELVSSETVDRLLRGENRIRVWRESRGLAAGALAKAAGITQAYLSQLEAGKRDGSVDVLKRIALALRLSLGDIA</sequence>
<dbReference type="InterPro" id="IPR050807">
    <property type="entry name" value="TransReg_Diox_bact_type"/>
</dbReference>
<evidence type="ECO:0000313" key="3">
    <source>
        <dbReference type="EMBL" id="MBB5751793.1"/>
    </source>
</evidence>
<name>A0A7W9CTU8_9HYPH</name>
<dbReference type="Pfam" id="PF01381">
    <property type="entry name" value="HTH_3"/>
    <property type="match status" value="1"/>
</dbReference>
<dbReference type="PANTHER" id="PTHR46797">
    <property type="entry name" value="HTH-TYPE TRANSCRIPTIONAL REGULATOR"/>
    <property type="match status" value="1"/>
</dbReference>
<dbReference type="SMART" id="SM00530">
    <property type="entry name" value="HTH_XRE"/>
    <property type="match status" value="1"/>
</dbReference>
<dbReference type="InterPro" id="IPR001387">
    <property type="entry name" value="Cro/C1-type_HTH"/>
</dbReference>
<dbReference type="InterPro" id="IPR010982">
    <property type="entry name" value="Lambda_DNA-bd_dom_sf"/>
</dbReference>
<dbReference type="PANTHER" id="PTHR46797:SF1">
    <property type="entry name" value="METHYLPHOSPHONATE SYNTHASE"/>
    <property type="match status" value="1"/>
</dbReference>